<sequence length="204" mass="22317">MGTTPTRDSDWQSFNSARARTGGVRPLALKALDALAAGRDGIAGLHAVELGCSAGRETRYLLEEGLSADTQDIDPTVVSELSRLSELGTHTHRTMPIEEWDPLPPADLVLACASLPFVPREAFPLVWSRIREALRPGGILAVDLFGDRDTWASAEGTYLSEEEVRALRTGLEIVELEERDEDGRAFSGPKHWHAFTVIARRSAD</sequence>
<protein>
    <submittedName>
        <fullName evidence="2">Class I SAM-dependent methyltransferase</fullName>
    </submittedName>
</protein>
<organism evidence="2 3">
    <name type="scientific">Brachybacterium equifaecis</name>
    <dbReference type="NCBI Taxonomy" id="2910770"/>
    <lineage>
        <taxon>Bacteria</taxon>
        <taxon>Bacillati</taxon>
        <taxon>Actinomycetota</taxon>
        <taxon>Actinomycetes</taxon>
        <taxon>Micrococcales</taxon>
        <taxon>Dermabacteraceae</taxon>
        <taxon>Brachybacterium</taxon>
    </lineage>
</organism>
<evidence type="ECO:0000313" key="3">
    <source>
        <dbReference type="Proteomes" id="UP001203761"/>
    </source>
</evidence>
<evidence type="ECO:0000313" key="2">
    <source>
        <dbReference type="EMBL" id="MCL6421931.1"/>
    </source>
</evidence>
<dbReference type="GO" id="GO:0008168">
    <property type="term" value="F:methyltransferase activity"/>
    <property type="evidence" value="ECO:0007669"/>
    <property type="project" value="UniProtKB-KW"/>
</dbReference>
<accession>A0ABT0QWB9</accession>
<dbReference type="Proteomes" id="UP001203761">
    <property type="component" value="Unassembled WGS sequence"/>
</dbReference>
<dbReference type="InterPro" id="IPR013217">
    <property type="entry name" value="Methyltransf_12"/>
</dbReference>
<dbReference type="Gene3D" id="3.40.50.150">
    <property type="entry name" value="Vaccinia Virus protein VP39"/>
    <property type="match status" value="1"/>
</dbReference>
<keyword evidence="2" id="KW-0808">Transferase</keyword>
<keyword evidence="3" id="KW-1185">Reference proteome</keyword>
<dbReference type="InterPro" id="IPR029063">
    <property type="entry name" value="SAM-dependent_MTases_sf"/>
</dbReference>
<proteinExistence type="predicted"/>
<keyword evidence="2" id="KW-0489">Methyltransferase</keyword>
<feature type="domain" description="Methyltransferase type 12" evidence="1">
    <location>
        <begin position="48"/>
        <end position="140"/>
    </location>
</feature>
<comment type="caution">
    <text evidence="2">The sequence shown here is derived from an EMBL/GenBank/DDBJ whole genome shotgun (WGS) entry which is preliminary data.</text>
</comment>
<dbReference type="RefSeq" id="WP_249736083.1">
    <property type="nucleotide sequence ID" value="NZ_JAKNCJ010000001.1"/>
</dbReference>
<reference evidence="2" key="1">
    <citation type="submission" date="2022-02" db="EMBL/GenBank/DDBJ databases">
        <authorList>
            <person name="Lee M."/>
            <person name="Kim S.-J."/>
            <person name="Jung M.-Y."/>
        </authorList>
    </citation>
    <scope>NUCLEOTIDE SEQUENCE</scope>
    <source>
        <strain evidence="2">JHP9</strain>
    </source>
</reference>
<dbReference type="EMBL" id="JAKNCJ010000001">
    <property type="protein sequence ID" value="MCL6421931.1"/>
    <property type="molecule type" value="Genomic_DNA"/>
</dbReference>
<evidence type="ECO:0000259" key="1">
    <source>
        <dbReference type="Pfam" id="PF08242"/>
    </source>
</evidence>
<dbReference type="CDD" id="cd02440">
    <property type="entry name" value="AdoMet_MTases"/>
    <property type="match status" value="1"/>
</dbReference>
<dbReference type="SUPFAM" id="SSF53335">
    <property type="entry name" value="S-adenosyl-L-methionine-dependent methyltransferases"/>
    <property type="match status" value="1"/>
</dbReference>
<dbReference type="GO" id="GO:0032259">
    <property type="term" value="P:methylation"/>
    <property type="evidence" value="ECO:0007669"/>
    <property type="project" value="UniProtKB-KW"/>
</dbReference>
<name>A0ABT0QWB9_9MICO</name>
<gene>
    <name evidence="2" type="ORF">Bequi_00775</name>
</gene>
<dbReference type="Pfam" id="PF08242">
    <property type="entry name" value="Methyltransf_12"/>
    <property type="match status" value="1"/>
</dbReference>